<dbReference type="InterPro" id="IPR049381">
    <property type="entry name" value="UbiD-like_C"/>
</dbReference>
<evidence type="ECO:0000313" key="10">
    <source>
        <dbReference type="EMBL" id="MDW6093925.1"/>
    </source>
</evidence>
<dbReference type="SUPFAM" id="SSF143968">
    <property type="entry name" value="UbiD C-terminal domain-like"/>
    <property type="match status" value="1"/>
</dbReference>
<evidence type="ECO:0000256" key="2">
    <source>
        <dbReference type="ARBA" id="ARBA00002811"/>
    </source>
</evidence>
<keyword evidence="11" id="KW-1185">Reference proteome</keyword>
<dbReference type="HAMAP" id="MF_01983">
    <property type="entry name" value="UbiD_FDC"/>
    <property type="match status" value="1"/>
</dbReference>
<keyword evidence="6" id="KW-0058">Aromatic hydrocarbons catabolism</keyword>
<dbReference type="PANTHER" id="PTHR30108:SF17">
    <property type="entry name" value="FERULIC ACID DECARBOXYLASE 1"/>
    <property type="match status" value="1"/>
</dbReference>
<evidence type="ECO:0000259" key="7">
    <source>
        <dbReference type="Pfam" id="PF01977"/>
    </source>
</evidence>
<protein>
    <recommendedName>
        <fullName evidence="6">Pyrrole-2-carboxylic acid decarboxylase</fullName>
        <shortName evidence="6">P2C decarboxylase</shortName>
        <ecNumber evidence="6">4.1.1.93</ecNumber>
    </recommendedName>
</protein>
<name>A0ABU4IX53_9VIBR</name>
<proteinExistence type="inferred from homology"/>
<evidence type="ECO:0000313" key="11">
    <source>
        <dbReference type="Proteomes" id="UP001279860"/>
    </source>
</evidence>
<dbReference type="SUPFAM" id="SSF50475">
    <property type="entry name" value="FMN-binding split barrel"/>
    <property type="match status" value="1"/>
</dbReference>
<comment type="subunit">
    <text evidence="6">Homodimer.</text>
</comment>
<organism evidence="10 11">
    <name type="scientific">Vibrio rhizosphaerae</name>
    <dbReference type="NCBI Taxonomy" id="398736"/>
    <lineage>
        <taxon>Bacteria</taxon>
        <taxon>Pseudomonadati</taxon>
        <taxon>Pseudomonadota</taxon>
        <taxon>Gammaproteobacteria</taxon>
        <taxon>Vibrionales</taxon>
        <taxon>Vibrionaceae</taxon>
        <taxon>Vibrio</taxon>
    </lineage>
</organism>
<dbReference type="Gene3D" id="3.40.1670.10">
    <property type="entry name" value="UbiD C-terminal domain-like"/>
    <property type="match status" value="1"/>
</dbReference>
<dbReference type="RefSeq" id="WP_318585277.1">
    <property type="nucleotide sequence ID" value="NZ_JAWRCP010000001.1"/>
</dbReference>
<comment type="caution">
    <text evidence="10">The sequence shown here is derived from an EMBL/GenBank/DDBJ whole genome shotgun (WGS) entry which is preliminary data.</text>
</comment>
<evidence type="ECO:0000256" key="3">
    <source>
        <dbReference type="ARBA" id="ARBA00004202"/>
    </source>
</evidence>
<feature type="binding site" evidence="6">
    <location>
        <position position="228"/>
    </location>
    <ligand>
        <name>prenylated FMN</name>
        <dbReference type="ChEBI" id="CHEBI:87746"/>
    </ligand>
</feature>
<feature type="binding site" evidence="6">
    <location>
        <position position="186"/>
    </location>
    <ligand>
        <name>prenylated FMN</name>
        <dbReference type="ChEBI" id="CHEBI:87746"/>
    </ligand>
</feature>
<keyword evidence="6" id="KW-0464">Manganese</keyword>
<comment type="function">
    <text evidence="6">Catalyzes the prenyl-FMN-dependent decarboxylation of pyrrole-2-carboxylate (P2C). Can also catalyze the carboxylation of pyrrole in the presence of elevated concentrations of CO(2) or bicarbonate.</text>
</comment>
<dbReference type="PANTHER" id="PTHR30108">
    <property type="entry name" value="3-OCTAPRENYL-4-HYDROXYBENZOATE CARBOXY-LYASE-RELATED"/>
    <property type="match status" value="1"/>
</dbReference>
<evidence type="ECO:0000256" key="1">
    <source>
        <dbReference type="ARBA" id="ARBA00001968"/>
    </source>
</evidence>
<evidence type="ECO:0000256" key="5">
    <source>
        <dbReference type="ARBA" id="ARBA00011643"/>
    </source>
</evidence>
<accession>A0ABU4IX53</accession>
<evidence type="ECO:0000256" key="4">
    <source>
        <dbReference type="ARBA" id="ARBA00004749"/>
    </source>
</evidence>
<dbReference type="InterPro" id="IPR032903">
    <property type="entry name" value="FDC-like"/>
</dbReference>
<dbReference type="Pfam" id="PF20696">
    <property type="entry name" value="UbiD_C"/>
    <property type="match status" value="1"/>
</dbReference>
<feature type="binding site" evidence="6">
    <location>
        <position position="169"/>
    </location>
    <ligand>
        <name>prenylated FMN</name>
        <dbReference type="ChEBI" id="CHEBI:87746"/>
    </ligand>
</feature>
<comment type="catalytic activity">
    <reaction evidence="6">
        <text>pyrrole-2-carboxylate + H2O = 1H-pyrrole + hydrogencarbonate</text>
        <dbReference type="Rhea" id="RHEA:31379"/>
        <dbReference type="ChEBI" id="CHEBI:15377"/>
        <dbReference type="ChEBI" id="CHEBI:17544"/>
        <dbReference type="ChEBI" id="CHEBI:19203"/>
        <dbReference type="ChEBI" id="CHEBI:27660"/>
        <dbReference type="EC" id="4.1.1.93"/>
    </reaction>
</comment>
<feature type="binding site" evidence="6">
    <location>
        <position position="187"/>
    </location>
    <ligand>
        <name>Mn(2+)</name>
        <dbReference type="ChEBI" id="CHEBI:29035"/>
    </ligand>
</feature>
<keyword evidence="6" id="KW-0285">Flavoprotein</keyword>
<comment type="function">
    <text evidence="2">Catalyzes the decarboxylation of 3-octaprenyl-4-hydroxy benzoate to 2-octaprenylphenol.</text>
</comment>
<dbReference type="Pfam" id="PF01977">
    <property type="entry name" value="UbiD"/>
    <property type="match status" value="1"/>
</dbReference>
<dbReference type="NCBIfam" id="TIGR00148">
    <property type="entry name" value="UbiD family decarboxylase"/>
    <property type="match status" value="1"/>
</dbReference>
<keyword evidence="6" id="KW-0288">FMN</keyword>
<comment type="subcellular location">
    <subcellularLocation>
        <location evidence="3">Cell membrane</location>
        <topology evidence="3">Peripheral membrane protein</topology>
    </subcellularLocation>
</comment>
<gene>
    <name evidence="10" type="ORF">SBX64_15405</name>
</gene>
<comment type="catalytic activity">
    <reaction evidence="6">
        <text>pyrrole-2-carboxylate + H(+) = 1H-pyrrole + CO2</text>
        <dbReference type="Rhea" id="RHEA:31375"/>
        <dbReference type="ChEBI" id="CHEBI:15378"/>
        <dbReference type="ChEBI" id="CHEBI:16526"/>
        <dbReference type="ChEBI" id="CHEBI:19203"/>
        <dbReference type="ChEBI" id="CHEBI:27660"/>
        <dbReference type="EC" id="4.1.1.93"/>
    </reaction>
</comment>
<reference evidence="10 11" key="1">
    <citation type="submission" date="2023-11" db="EMBL/GenBank/DDBJ databases">
        <title>Plant-associative lifestyle of Vibrio porteresiae and its evolutionary dynamics.</title>
        <authorList>
            <person name="Rameshkumar N."/>
            <person name="Kirti K."/>
        </authorList>
    </citation>
    <scope>NUCLEOTIDE SEQUENCE [LARGE SCALE GENOMIC DNA]</scope>
    <source>
        <strain evidence="10 11">MSSRF7</strain>
    </source>
</reference>
<comment type="caution">
    <text evidence="6">Lacks conserved residue(s) required for the propagation of feature annotation.</text>
</comment>
<comment type="cofactor">
    <cofactor evidence="1">
        <name>a divalent metal cation</name>
        <dbReference type="ChEBI" id="CHEBI:60240"/>
    </cofactor>
</comment>
<keyword evidence="6 10" id="KW-0456">Lyase</keyword>
<dbReference type="EMBL" id="JAWRCP010000001">
    <property type="protein sequence ID" value="MDW6093925.1"/>
    <property type="molecule type" value="Genomic_DNA"/>
</dbReference>
<comment type="similarity">
    <text evidence="6">Belongs to the UbiD family. UbiD-like/FDC subfamily.</text>
</comment>
<dbReference type="InterPro" id="IPR049383">
    <property type="entry name" value="UbiD-like_N"/>
</dbReference>
<feature type="domain" description="3-octaprenyl-4-hydroxybenzoate carboxy-lyase-like Rift-related" evidence="7">
    <location>
        <begin position="113"/>
        <end position="313"/>
    </location>
</feature>
<dbReference type="GO" id="GO:0016829">
    <property type="term" value="F:lyase activity"/>
    <property type="evidence" value="ECO:0007669"/>
    <property type="project" value="UniProtKB-KW"/>
</dbReference>
<feature type="active site" description="Proton donor" evidence="6">
    <location>
        <position position="277"/>
    </location>
</feature>
<dbReference type="Pfam" id="PF20695">
    <property type="entry name" value="UbiD_N"/>
    <property type="match status" value="1"/>
</dbReference>
<evidence type="ECO:0000256" key="6">
    <source>
        <dbReference type="HAMAP-Rule" id="MF_01983"/>
    </source>
</evidence>
<evidence type="ECO:0000259" key="8">
    <source>
        <dbReference type="Pfam" id="PF20695"/>
    </source>
</evidence>
<dbReference type="InterPro" id="IPR048304">
    <property type="entry name" value="UbiD_Rift_dom"/>
</dbReference>
<comment type="cofactor">
    <cofactor evidence="6">
        <name>K(+)</name>
        <dbReference type="ChEBI" id="CHEBI:29103"/>
    </cofactor>
    <text evidence="6">Binds 1 K(+) per subunit.</text>
</comment>
<feature type="binding site" evidence="6">
    <location>
        <position position="220"/>
    </location>
    <ligand>
        <name>K(+)</name>
        <dbReference type="ChEBI" id="CHEBI:29103"/>
    </ligand>
</feature>
<keyword evidence="6" id="KW-0210">Decarboxylase</keyword>
<dbReference type="Proteomes" id="UP001279860">
    <property type="component" value="Unassembled WGS sequence"/>
</dbReference>
<feature type="domain" description="3-octaprenyl-4-hydroxybenzoate carboxy-lyase-like N-terminal" evidence="8">
    <location>
        <begin position="11"/>
        <end position="99"/>
    </location>
</feature>
<evidence type="ECO:0000259" key="9">
    <source>
        <dbReference type="Pfam" id="PF20696"/>
    </source>
</evidence>
<comment type="pathway">
    <text evidence="4">Cofactor biosynthesis; ubiquinone biosynthesis.</text>
</comment>
<feature type="binding site" evidence="6">
    <location>
        <position position="165"/>
    </location>
    <ligand>
        <name>K(+)</name>
        <dbReference type="ChEBI" id="CHEBI:29103"/>
    </ligand>
</feature>
<keyword evidence="6" id="KW-0479">Metal-binding</keyword>
<feature type="binding site" evidence="6">
    <location>
        <position position="228"/>
    </location>
    <ligand>
        <name>K(+)</name>
        <dbReference type="ChEBI" id="CHEBI:29103"/>
    </ligand>
</feature>
<comment type="cofactor">
    <cofactor evidence="6">
        <name>Mn(2+)</name>
        <dbReference type="ChEBI" id="CHEBI:29035"/>
    </cofactor>
    <text evidence="6">Binds 1 Mn(2+) per subunit.</text>
</comment>
<comment type="subunit">
    <text evidence="5">Homohexamer.</text>
</comment>
<dbReference type="InterPro" id="IPR002830">
    <property type="entry name" value="UbiD"/>
</dbReference>
<comment type="cofactor">
    <cofactor evidence="6">
        <name>prenylated FMN</name>
        <dbReference type="ChEBI" id="CHEBI:87746"/>
    </cofactor>
    <text evidence="6">Binds 1 prenylated FMN per subunit.</text>
</comment>
<sequence>MQRMKDLRQYIEKLEQLGDIRHIDTVVDPHLEMAAITRRGYDLHAPAPLFSHILGTDKGMRAMGAPAAISAIADKPAARVALSVGLPEDASWQAIVECLAASTTAERIPPKIVATAPCKQNILHGADASLDRFPIPYLHEGDGGPYCNTWGTIVARTPDGKWTNWSIARIQKLDAHRMTGLIMLPQHIACVWEEWRKIGKPMPYALVQGCEPALPIVSSMPLDDYENESDYLGGHFGEAIEVVRCETIDLEVPASAEIVIEGHISIERESEEGPFGEYPGYVVTETSMQPIYHVECITYRDGAIWPFVPEGRPIDEFHTAVGVAMSAEALSMLREAELPVTTVWSPLETANHWLFVTVPADWRDKLPGVSSQDFAHQIAQQIWQTKYGATCPIIYVLDDDIDPTNPADYLWALPTRTHPTKRCVIDHGPILPLLACYTDEECRNHTADRVVHDCLQPAPTHGRLRHSSFEGAYPQEIQARVIELWDQY</sequence>
<feature type="binding site" evidence="6">
    <location>
        <position position="228"/>
    </location>
    <ligand>
        <name>Mn(2+)</name>
        <dbReference type="ChEBI" id="CHEBI:29035"/>
    </ligand>
</feature>
<feature type="domain" description="3-octaprenyl-4-hydroxybenzoate carboxy-lyase-like C-terminal" evidence="9">
    <location>
        <begin position="319"/>
        <end position="435"/>
    </location>
</feature>
<dbReference type="EC" id="4.1.1.93" evidence="6"/>
<keyword evidence="6" id="KW-0630">Potassium</keyword>
<feature type="binding site" evidence="6">
    <location>
        <position position="187"/>
    </location>
    <ligand>
        <name>prenylated FMN</name>
        <dbReference type="ChEBI" id="CHEBI:87746"/>
    </ligand>
</feature>